<dbReference type="EMBL" id="ASRX01000006">
    <property type="protein sequence ID" value="EYF07831.1"/>
    <property type="molecule type" value="Genomic_DNA"/>
</dbReference>
<feature type="compositionally biased region" description="Basic and acidic residues" evidence="1">
    <location>
        <begin position="32"/>
        <end position="54"/>
    </location>
</feature>
<dbReference type="STRING" id="1192034.CAP_6853"/>
<feature type="region of interest" description="Disordered" evidence="1">
    <location>
        <begin position="1"/>
        <end position="73"/>
    </location>
</feature>
<sequence length="73" mass="8441">MARGSERPRCGRPRALRERRGRAPPVAPGTPLRDHGSNAKARQREARRSIPERSPRRRLPRRDVQPRRCGVQQ</sequence>
<organism evidence="2 3">
    <name type="scientific">Chondromyces apiculatus DSM 436</name>
    <dbReference type="NCBI Taxonomy" id="1192034"/>
    <lineage>
        <taxon>Bacteria</taxon>
        <taxon>Pseudomonadati</taxon>
        <taxon>Myxococcota</taxon>
        <taxon>Polyangia</taxon>
        <taxon>Polyangiales</taxon>
        <taxon>Polyangiaceae</taxon>
        <taxon>Chondromyces</taxon>
    </lineage>
</organism>
<evidence type="ECO:0000313" key="2">
    <source>
        <dbReference type="EMBL" id="EYF07831.1"/>
    </source>
</evidence>
<gene>
    <name evidence="2" type="ORF">CAP_6853</name>
</gene>
<feature type="compositionally biased region" description="Basic residues" evidence="1">
    <location>
        <begin position="10"/>
        <end position="22"/>
    </location>
</feature>
<evidence type="ECO:0000313" key="3">
    <source>
        <dbReference type="Proteomes" id="UP000019678"/>
    </source>
</evidence>
<name>A0A017TGT7_9BACT</name>
<dbReference type="AlphaFoldDB" id="A0A017TGT7"/>
<dbReference type="Proteomes" id="UP000019678">
    <property type="component" value="Unassembled WGS sequence"/>
</dbReference>
<proteinExistence type="predicted"/>
<comment type="caution">
    <text evidence="2">The sequence shown here is derived from an EMBL/GenBank/DDBJ whole genome shotgun (WGS) entry which is preliminary data.</text>
</comment>
<reference evidence="2 3" key="1">
    <citation type="submission" date="2013-05" db="EMBL/GenBank/DDBJ databases">
        <title>Genome assembly of Chondromyces apiculatus DSM 436.</title>
        <authorList>
            <person name="Sharma G."/>
            <person name="Khatri I."/>
            <person name="Kaur C."/>
            <person name="Mayilraj S."/>
            <person name="Subramanian S."/>
        </authorList>
    </citation>
    <scope>NUCLEOTIDE SEQUENCE [LARGE SCALE GENOMIC DNA]</scope>
    <source>
        <strain evidence="2 3">DSM 436</strain>
    </source>
</reference>
<accession>A0A017TGT7</accession>
<protein>
    <submittedName>
        <fullName evidence="2">Uncharacterized protein</fullName>
    </submittedName>
</protein>
<evidence type="ECO:0000256" key="1">
    <source>
        <dbReference type="SAM" id="MobiDB-lite"/>
    </source>
</evidence>
<keyword evidence="3" id="KW-1185">Reference proteome</keyword>